<dbReference type="AlphaFoldDB" id="I4EJV8"/>
<dbReference type="PANTHER" id="PTHR45277:SF1">
    <property type="entry name" value="EXPRESSED PROTEIN"/>
    <property type="match status" value="1"/>
</dbReference>
<dbReference type="CDD" id="cd02440">
    <property type="entry name" value="AdoMet_MTases"/>
    <property type="match status" value="1"/>
</dbReference>
<dbReference type="RefSeq" id="WP_008479539.1">
    <property type="nucleotide sequence ID" value="NZ_CAGS01000363.1"/>
</dbReference>
<evidence type="ECO:0000259" key="1">
    <source>
        <dbReference type="Pfam" id="PF08241"/>
    </source>
</evidence>
<evidence type="ECO:0000313" key="2">
    <source>
        <dbReference type="EMBL" id="CCF84970.1"/>
    </source>
</evidence>
<gene>
    <name evidence="2" type="ORF">NITHO_4250005</name>
</gene>
<organism evidence="2 3">
    <name type="scientific">Nitrolancea hollandica Lb</name>
    <dbReference type="NCBI Taxonomy" id="1129897"/>
    <lineage>
        <taxon>Bacteria</taxon>
        <taxon>Pseudomonadati</taxon>
        <taxon>Thermomicrobiota</taxon>
        <taxon>Thermomicrobia</taxon>
        <taxon>Sphaerobacterales</taxon>
        <taxon>Sphaerobacterineae</taxon>
        <taxon>Sphaerobacteraceae</taxon>
        <taxon>Nitrolancea</taxon>
    </lineage>
</organism>
<evidence type="ECO:0000313" key="3">
    <source>
        <dbReference type="Proteomes" id="UP000004221"/>
    </source>
</evidence>
<dbReference type="SUPFAM" id="SSF53335">
    <property type="entry name" value="S-adenosyl-L-methionine-dependent methyltransferases"/>
    <property type="match status" value="1"/>
</dbReference>
<keyword evidence="2" id="KW-0808">Transferase</keyword>
<dbReference type="Pfam" id="PF08241">
    <property type="entry name" value="Methyltransf_11"/>
    <property type="match status" value="1"/>
</dbReference>
<name>I4EJV8_9BACT</name>
<protein>
    <submittedName>
        <fullName evidence="2">Methyltransferase type 11</fullName>
    </submittedName>
</protein>
<dbReference type="GO" id="GO:0032259">
    <property type="term" value="P:methylation"/>
    <property type="evidence" value="ECO:0007669"/>
    <property type="project" value="UniProtKB-KW"/>
</dbReference>
<reference evidence="2 3" key="1">
    <citation type="journal article" date="2012" name="ISME J.">
        <title>Nitrification expanded: discovery, physiology and genomics of a nitrite-oxidizing bacterium from the phylum Chloroflexi.</title>
        <authorList>
            <person name="Sorokin D.Y."/>
            <person name="Lucker S."/>
            <person name="Vejmelkova D."/>
            <person name="Kostrikina N.A."/>
            <person name="Kleerebezem R."/>
            <person name="Rijpstra W.I."/>
            <person name="Damste J.S."/>
            <person name="Le Paslier D."/>
            <person name="Muyzer G."/>
            <person name="Wagner M."/>
            <person name="van Loosdrecht M.C."/>
            <person name="Daims H."/>
        </authorList>
    </citation>
    <scope>NUCLEOTIDE SEQUENCE [LARGE SCALE GENOMIC DNA]</scope>
    <source>
        <strain evidence="3">none</strain>
    </source>
</reference>
<keyword evidence="2" id="KW-0489">Methyltransferase</keyword>
<dbReference type="EMBL" id="CAGS01000363">
    <property type="protein sequence ID" value="CCF84970.1"/>
    <property type="molecule type" value="Genomic_DNA"/>
</dbReference>
<dbReference type="Proteomes" id="UP000004221">
    <property type="component" value="Unassembled WGS sequence"/>
</dbReference>
<dbReference type="InterPro" id="IPR013216">
    <property type="entry name" value="Methyltransf_11"/>
</dbReference>
<feature type="domain" description="Methyltransferase type 11" evidence="1">
    <location>
        <begin position="98"/>
        <end position="206"/>
    </location>
</feature>
<dbReference type="GO" id="GO:0008757">
    <property type="term" value="F:S-adenosylmethionine-dependent methyltransferase activity"/>
    <property type="evidence" value="ECO:0007669"/>
    <property type="project" value="InterPro"/>
</dbReference>
<accession>I4EJV8</accession>
<proteinExistence type="predicted"/>
<comment type="caution">
    <text evidence="2">The sequence shown here is derived from an EMBL/GenBank/DDBJ whole genome shotgun (WGS) entry which is preliminary data.</text>
</comment>
<dbReference type="Gene3D" id="3.40.50.150">
    <property type="entry name" value="Vaccinia Virus protein VP39"/>
    <property type="match status" value="1"/>
</dbReference>
<dbReference type="PANTHER" id="PTHR45277">
    <property type="entry name" value="EXPRESSED PROTEIN"/>
    <property type="match status" value="1"/>
</dbReference>
<dbReference type="InterPro" id="IPR029063">
    <property type="entry name" value="SAM-dependent_MTases_sf"/>
</dbReference>
<keyword evidence="3" id="KW-1185">Reference proteome</keyword>
<sequence length="255" mass="27840">MSAIGNGQRPDYGIDAPGVIRRLALTGLGGLAAGQTIFKVLRPSFPRLARVPQALGLLYGLWFLGSAGLMVWSSKVGKLRERERLLDAIPWRGEETVLDVGCGRGLLLTGAARRLTGGKAIGVDIWQEVDQSGNRPEATWANAWAEGVAGRVRVVDGDARRLPFGDQSFDAVVSHMVLHNIRDGEGRRQAVAEIARVLKPGGRLVIQDMRHTEEYCDVLRRAGMTEVERSSRRFGVFPPVRRVTGRKPGRVDGEA</sequence>